<name>A0ACC2JN35_9PEZI</name>
<dbReference type="EMBL" id="JAPUUL010000950">
    <property type="protein sequence ID" value="KAJ8128819.1"/>
    <property type="molecule type" value="Genomic_DNA"/>
</dbReference>
<keyword evidence="2" id="KW-1185">Reference proteome</keyword>
<proteinExistence type="predicted"/>
<dbReference type="Proteomes" id="UP001153332">
    <property type="component" value="Unassembled WGS sequence"/>
</dbReference>
<evidence type="ECO:0000313" key="1">
    <source>
        <dbReference type="EMBL" id="KAJ8128819.1"/>
    </source>
</evidence>
<reference evidence="1" key="1">
    <citation type="submission" date="2022-12" db="EMBL/GenBank/DDBJ databases">
        <title>Genome Sequence of Lasiodiplodia mahajangana.</title>
        <authorList>
            <person name="Buettner E."/>
        </authorList>
    </citation>
    <scope>NUCLEOTIDE SEQUENCE</scope>
    <source>
        <strain evidence="1">VT137</strain>
    </source>
</reference>
<sequence>MDPMSALSLACNIIDLVSKAIKGVVTIVEVSKSVDGLSNTNETLDREADGLKLIVEDLEDRQSRLSDATADQKMKETSETLVSKCKKLQTVLDGCRSSQRFGFFSATNACVKVFCKKGEIEQLQTDIVSSRDELFRWIATSTHAKINNVLKGLEAVTQTNCEIQTTLDDVDAQLRTLGDRGNLTGNGATAALEEIRQEVADRVILQLLYFGDLGSRLEGVVTPEQGTFEWIFTDPEAVLRSHPRLKMTFPQWLESKDGIFHICGKPGSGKSTLMKYIYRNPITKDLLAKWSHGDELLMAFFFFWRHGTQEQKSMRGLIRGLLYQILYTAPKLSREIFSRETRDRLVNDLQKHSSTGFNSPWLNFAGLDSNEIMTAFSRLVEVSKASTRNQNLQRIRICFFIDGLDEFDNTQINQSHRKLVEKLCQWTKDSNGSIKICVSSRIEEPFMDMLDESRRFTVQELTRGDIELFIENSFAQHSKFREYQLKSPQECRDLIHSIRQSAEGVFLWVALVVKDIEAGLDENVPIERLQEIVSEKPRDLDDLLKQIMSSISTASRRGVEVLLSAMLRVTGTLLSPERRIDRAIGSGYPKKINLSVLSAFLVLQATDKKVPMQGDLAMNEFNFGREAWLQGNMTNEEILEAIGKIVLTRCKGLIDLDYRKELRFMHRSVPECLLTYFTQASASISDHSSTVAMAWAALVDLKWLSIDKRTHFSLSSFLHGKRIPRLKPDGRNIVIECINRIGETKLDDWEDLFQIMASLEETLWLDKNPHRFYDFIQPGLYEFLDWIFRKTDILTDTASLCDVIMTTSILKQPAILETAFGYGVDGRLVFILGWGNEQVTGPLWYAVVLRIISHYQFNYADMHGMEIIIELWLRHGANPKVRFQLSADGSYIMGAAGVFDIWGYMSSLDYFYRKARLPPSLRHGGKKELSLRDIILHWKPRNESVLLDLLGDDTEDDVPDDLSEIDSPSPREAAASPQHLELEMAGKEDDSVMQPNQWLRAWVEQGNLIWLHIRECLDSP</sequence>
<gene>
    <name evidence="1" type="ORF">O1611_g4813</name>
</gene>
<comment type="caution">
    <text evidence="1">The sequence shown here is derived from an EMBL/GenBank/DDBJ whole genome shotgun (WGS) entry which is preliminary data.</text>
</comment>
<protein>
    <submittedName>
        <fullName evidence="1">Uncharacterized protein</fullName>
    </submittedName>
</protein>
<evidence type="ECO:0000313" key="2">
    <source>
        <dbReference type="Proteomes" id="UP001153332"/>
    </source>
</evidence>
<organism evidence="1 2">
    <name type="scientific">Lasiodiplodia mahajangana</name>
    <dbReference type="NCBI Taxonomy" id="1108764"/>
    <lineage>
        <taxon>Eukaryota</taxon>
        <taxon>Fungi</taxon>
        <taxon>Dikarya</taxon>
        <taxon>Ascomycota</taxon>
        <taxon>Pezizomycotina</taxon>
        <taxon>Dothideomycetes</taxon>
        <taxon>Dothideomycetes incertae sedis</taxon>
        <taxon>Botryosphaeriales</taxon>
        <taxon>Botryosphaeriaceae</taxon>
        <taxon>Lasiodiplodia</taxon>
    </lineage>
</organism>
<accession>A0ACC2JN35</accession>